<organism evidence="10 11">
    <name type="scientific">Talaromyces stipitatus (strain ATCC 10500 / CBS 375.48 / QM 6759 / NRRL 1006)</name>
    <name type="common">Penicillium stipitatum</name>
    <dbReference type="NCBI Taxonomy" id="441959"/>
    <lineage>
        <taxon>Eukaryota</taxon>
        <taxon>Fungi</taxon>
        <taxon>Dikarya</taxon>
        <taxon>Ascomycota</taxon>
        <taxon>Pezizomycotina</taxon>
        <taxon>Eurotiomycetes</taxon>
        <taxon>Eurotiomycetidae</taxon>
        <taxon>Eurotiales</taxon>
        <taxon>Trichocomaceae</taxon>
        <taxon>Talaromyces</taxon>
        <taxon>Talaromyces sect. Talaromyces</taxon>
    </lineage>
</organism>
<dbReference type="STRING" id="441959.B8MNI4"/>
<dbReference type="eggNOG" id="KOG1721">
    <property type="taxonomic scope" value="Eukaryota"/>
</dbReference>
<evidence type="ECO:0000256" key="2">
    <source>
        <dbReference type="ARBA" id="ARBA00022723"/>
    </source>
</evidence>
<dbReference type="GO" id="GO:0005634">
    <property type="term" value="C:nucleus"/>
    <property type="evidence" value="ECO:0007669"/>
    <property type="project" value="UniProtKB-SubCell"/>
</dbReference>
<dbReference type="InterPro" id="IPR036236">
    <property type="entry name" value="Znf_C2H2_sf"/>
</dbReference>
<dbReference type="GeneID" id="8102919"/>
<dbReference type="PhylomeDB" id="B8MNI4"/>
<dbReference type="OMA" id="HRPWIMY"/>
<evidence type="ECO:0000256" key="6">
    <source>
        <dbReference type="ARBA" id="ARBA00023242"/>
    </source>
</evidence>
<evidence type="ECO:0000313" key="11">
    <source>
        <dbReference type="Proteomes" id="UP000001745"/>
    </source>
</evidence>
<sequence length="775" mass="87466">MPREHSCTEPGCGKRFLRAEHLARHRLNHSPKQIYQCPSCPKRFVRKDLLRRHEERHAKGMWFRNSGGFVAANNSSSSHDSSETPTQSFHAAQMEHAAMFTEREQEEDVRMSSSDMHPVKMSPYEDSGHEHNAQMEVMDATRHESVANHAMSYNQQLPNMEPMDFRHPGTTVHDPGPHNMDYALPQFVEDQVTSLFFDPSTNIPDPALDFEWLFDNLSADMNSTGGSAGIPSGTSPHSSVTGTDISPPALPVPPPAHIRHPLSPQSSLSSPWAEVRTNLLEALSTLDPEITMSSFFYPSNLAAFWDLYFENYHPHFPILHKHTLNPVKASPLMVAAIVTLGSTLSGDAVHWHTSIIIHDTLRYLIFGTPDFDPPASLWCVQTLLILQAHEKMFSTRKHHQLAHIFHGAIITLMKRGVAYHSAAQTPGRTPLEQSWHQWIEMQSSNRTAFFGFIMDAQHSFMFGHTCILSVHDVRLPLPCADVLWECTKAEDWERMMRKTPESPGFLPVLKRLLARAPIPPHCSPYARFILLHGLFSVTAHLKARDSATLGVGRMSMANSPRLDAIDTWKETLERAMDTWSFSLVSRSSSLALEASRPLHRMAYVAIYTDINDIHILAGAPSLLGSLLSNNDRLRATARVRAWSERGESKKALYHCLLLIQETIFTGQFYRATKDNIALRPWSIYHASLILWAYGAMARERSQPVTQISAGRESLFSAEEYLVRMLMLLRQDSADIDVVAQQTSELLQAVRESLEGCRWELLQEAYDTLGRLIVNL</sequence>
<dbReference type="EMBL" id="EQ962658">
    <property type="protein sequence ID" value="EED14073.1"/>
    <property type="molecule type" value="Genomic_DNA"/>
</dbReference>
<dbReference type="Gene3D" id="3.30.160.60">
    <property type="entry name" value="Classic Zinc Finger"/>
    <property type="match status" value="2"/>
</dbReference>
<feature type="compositionally biased region" description="Polar residues" evidence="8">
    <location>
        <begin position="232"/>
        <end position="244"/>
    </location>
</feature>
<dbReference type="GO" id="GO:0000785">
    <property type="term" value="C:chromatin"/>
    <property type="evidence" value="ECO:0007669"/>
    <property type="project" value="TreeGrafter"/>
</dbReference>
<keyword evidence="5" id="KW-0862">Zinc</keyword>
<dbReference type="PANTHER" id="PTHR40626:SF14">
    <property type="entry name" value="C2H2 TYPE ZINC FINGER DOMAIN PROTEIN (AFU_ORTHOLOGUE AFUA_1G02360)"/>
    <property type="match status" value="1"/>
</dbReference>
<dbReference type="PANTHER" id="PTHR40626">
    <property type="entry name" value="MIP31509P"/>
    <property type="match status" value="1"/>
</dbReference>
<evidence type="ECO:0000256" key="5">
    <source>
        <dbReference type="ARBA" id="ARBA00022833"/>
    </source>
</evidence>
<dbReference type="InterPro" id="IPR007219">
    <property type="entry name" value="XnlR_reg_dom"/>
</dbReference>
<evidence type="ECO:0000256" key="7">
    <source>
        <dbReference type="PROSITE-ProRule" id="PRU00042"/>
    </source>
</evidence>
<dbReference type="SUPFAM" id="SSF57667">
    <property type="entry name" value="beta-beta-alpha zinc fingers"/>
    <property type="match status" value="1"/>
</dbReference>
<proteinExistence type="predicted"/>
<accession>B8MNI4</accession>
<dbReference type="HOGENOM" id="CLU_006466_2_0_1"/>
<evidence type="ECO:0000256" key="3">
    <source>
        <dbReference type="ARBA" id="ARBA00022737"/>
    </source>
</evidence>
<dbReference type="GO" id="GO:0008270">
    <property type="term" value="F:zinc ion binding"/>
    <property type="evidence" value="ECO:0007669"/>
    <property type="project" value="UniProtKB-KW"/>
</dbReference>
<keyword evidence="6" id="KW-0539">Nucleus</keyword>
<evidence type="ECO:0000313" key="10">
    <source>
        <dbReference type="EMBL" id="EED14073.1"/>
    </source>
</evidence>
<keyword evidence="3" id="KW-0677">Repeat</keyword>
<dbReference type="CDD" id="cd12148">
    <property type="entry name" value="fungal_TF_MHR"/>
    <property type="match status" value="1"/>
</dbReference>
<feature type="region of interest" description="Disordered" evidence="8">
    <location>
        <begin position="225"/>
        <end position="269"/>
    </location>
</feature>
<dbReference type="RefSeq" id="XP_002486311.1">
    <property type="nucleotide sequence ID" value="XM_002486266.1"/>
</dbReference>
<dbReference type="PROSITE" id="PS50157">
    <property type="entry name" value="ZINC_FINGER_C2H2_2"/>
    <property type="match status" value="2"/>
</dbReference>
<dbReference type="PROSITE" id="PS00028">
    <property type="entry name" value="ZINC_FINGER_C2H2_1"/>
    <property type="match status" value="2"/>
</dbReference>
<gene>
    <name evidence="10" type="ORF">TSTA_103000</name>
</gene>
<dbReference type="AlphaFoldDB" id="B8MNI4"/>
<feature type="domain" description="C2H2-type" evidence="9">
    <location>
        <begin position="35"/>
        <end position="58"/>
    </location>
</feature>
<dbReference type="Proteomes" id="UP000001745">
    <property type="component" value="Unassembled WGS sequence"/>
</dbReference>
<dbReference type="Pfam" id="PF00096">
    <property type="entry name" value="zf-C2H2"/>
    <property type="match status" value="1"/>
</dbReference>
<keyword evidence="11" id="KW-1185">Reference proteome</keyword>
<keyword evidence="4 7" id="KW-0863">Zinc-finger</keyword>
<comment type="subcellular location">
    <subcellularLocation>
        <location evidence="1">Nucleus</location>
    </subcellularLocation>
</comment>
<evidence type="ECO:0000259" key="9">
    <source>
        <dbReference type="PROSITE" id="PS50157"/>
    </source>
</evidence>
<dbReference type="OrthoDB" id="1405595at2759"/>
<reference evidence="11" key="1">
    <citation type="journal article" date="2015" name="Genome Announc.">
        <title>Genome sequence of the AIDS-associated pathogen Penicillium marneffei (ATCC18224) and its near taxonomic relative Talaromyces stipitatus (ATCC10500).</title>
        <authorList>
            <person name="Nierman W.C."/>
            <person name="Fedorova-Abrams N.D."/>
            <person name="Andrianopoulos A."/>
        </authorList>
    </citation>
    <scope>NUCLEOTIDE SEQUENCE [LARGE SCALE GENOMIC DNA]</scope>
    <source>
        <strain evidence="11">ATCC 10500 / CBS 375.48 / QM 6759 / NRRL 1006</strain>
    </source>
</reference>
<dbReference type="InterPro" id="IPR051059">
    <property type="entry name" value="VerF-like"/>
</dbReference>
<dbReference type="GO" id="GO:0000981">
    <property type="term" value="F:DNA-binding transcription factor activity, RNA polymerase II-specific"/>
    <property type="evidence" value="ECO:0007669"/>
    <property type="project" value="InterPro"/>
</dbReference>
<name>B8MNI4_TALSN</name>
<dbReference type="GO" id="GO:0000978">
    <property type="term" value="F:RNA polymerase II cis-regulatory region sequence-specific DNA binding"/>
    <property type="evidence" value="ECO:0007669"/>
    <property type="project" value="InterPro"/>
</dbReference>
<evidence type="ECO:0000256" key="8">
    <source>
        <dbReference type="SAM" id="MobiDB-lite"/>
    </source>
</evidence>
<dbReference type="GO" id="GO:0006351">
    <property type="term" value="P:DNA-templated transcription"/>
    <property type="evidence" value="ECO:0007669"/>
    <property type="project" value="InterPro"/>
</dbReference>
<evidence type="ECO:0000256" key="1">
    <source>
        <dbReference type="ARBA" id="ARBA00004123"/>
    </source>
</evidence>
<keyword evidence="2" id="KW-0479">Metal-binding</keyword>
<dbReference type="Pfam" id="PF04082">
    <property type="entry name" value="Fungal_trans"/>
    <property type="match status" value="1"/>
</dbReference>
<feature type="domain" description="C2H2-type" evidence="9">
    <location>
        <begin position="5"/>
        <end position="34"/>
    </location>
</feature>
<dbReference type="VEuPathDB" id="FungiDB:TSTA_103000"/>
<dbReference type="InterPro" id="IPR013087">
    <property type="entry name" value="Znf_C2H2_type"/>
</dbReference>
<evidence type="ECO:0000256" key="4">
    <source>
        <dbReference type="ARBA" id="ARBA00022771"/>
    </source>
</evidence>
<dbReference type="InParanoid" id="B8MNI4"/>
<dbReference type="SMART" id="SM00355">
    <property type="entry name" value="ZnF_C2H2"/>
    <property type="match status" value="2"/>
</dbReference>
<protein>
    <submittedName>
        <fullName evidence="10">Zinc finger protein, putative</fullName>
    </submittedName>
</protein>